<dbReference type="AlphaFoldDB" id="A0A067L4R2"/>
<reference evidence="1 2" key="1">
    <citation type="journal article" date="2014" name="PLoS ONE">
        <title>Global Analysis of Gene Expression Profiles in Physic Nut (Jatropha curcas L.) Seedlings Exposed to Salt Stress.</title>
        <authorList>
            <person name="Zhang L."/>
            <person name="Zhang C."/>
            <person name="Wu P."/>
            <person name="Chen Y."/>
            <person name="Li M."/>
            <person name="Jiang H."/>
            <person name="Wu G."/>
        </authorList>
    </citation>
    <scope>NUCLEOTIDE SEQUENCE [LARGE SCALE GENOMIC DNA]</scope>
    <source>
        <strain evidence="2">cv. GZQX0401</strain>
        <tissue evidence="1">Young leaves</tissue>
    </source>
</reference>
<sequence>MENQVESQGLARLARATWHARVQKNLRACLPSTPMMKPILEGQSLARLSRARAHARATKTPLSVLHSTARAHPFIVPNSSMPKPC</sequence>
<gene>
    <name evidence="1" type="ORF">JCGZ_04154</name>
</gene>
<protein>
    <submittedName>
        <fullName evidence="1">Uncharacterized protein</fullName>
    </submittedName>
</protein>
<name>A0A067L4R2_JATCU</name>
<dbReference type="Proteomes" id="UP000027138">
    <property type="component" value="Unassembled WGS sequence"/>
</dbReference>
<dbReference type="EMBL" id="KK914349">
    <property type="protein sequence ID" value="KDP39490.1"/>
    <property type="molecule type" value="Genomic_DNA"/>
</dbReference>
<accession>A0A067L4R2</accession>
<keyword evidence="2" id="KW-1185">Reference proteome</keyword>
<evidence type="ECO:0000313" key="1">
    <source>
        <dbReference type="EMBL" id="KDP39490.1"/>
    </source>
</evidence>
<evidence type="ECO:0000313" key="2">
    <source>
        <dbReference type="Proteomes" id="UP000027138"/>
    </source>
</evidence>
<proteinExistence type="predicted"/>
<organism evidence="1 2">
    <name type="scientific">Jatropha curcas</name>
    <name type="common">Barbados nut</name>
    <dbReference type="NCBI Taxonomy" id="180498"/>
    <lineage>
        <taxon>Eukaryota</taxon>
        <taxon>Viridiplantae</taxon>
        <taxon>Streptophyta</taxon>
        <taxon>Embryophyta</taxon>
        <taxon>Tracheophyta</taxon>
        <taxon>Spermatophyta</taxon>
        <taxon>Magnoliopsida</taxon>
        <taxon>eudicotyledons</taxon>
        <taxon>Gunneridae</taxon>
        <taxon>Pentapetalae</taxon>
        <taxon>rosids</taxon>
        <taxon>fabids</taxon>
        <taxon>Malpighiales</taxon>
        <taxon>Euphorbiaceae</taxon>
        <taxon>Crotonoideae</taxon>
        <taxon>Jatropheae</taxon>
        <taxon>Jatropha</taxon>
    </lineage>
</organism>